<dbReference type="SUPFAM" id="SSF102114">
    <property type="entry name" value="Radical SAM enzymes"/>
    <property type="match status" value="1"/>
</dbReference>
<dbReference type="AlphaFoldDB" id="A0A975GLI8"/>
<dbReference type="InterPro" id="IPR023404">
    <property type="entry name" value="rSAM_horseshoe"/>
</dbReference>
<evidence type="ECO:0000256" key="5">
    <source>
        <dbReference type="ARBA" id="ARBA00022723"/>
    </source>
</evidence>
<dbReference type="SFLD" id="SFLDG01123">
    <property type="entry name" value="methyltransferase_(Class_B)"/>
    <property type="match status" value="1"/>
</dbReference>
<keyword evidence="5" id="KW-0479">Metal-binding</keyword>
<dbReference type="InterPro" id="IPR006638">
    <property type="entry name" value="Elp3/MiaA/NifB-like_rSAM"/>
</dbReference>
<sequence length="537" mass="63221">MINKKKFYFRIVVPAFPNFNIYTSLATRTTSVGPIYVATNANKLDKWEVEVIDENNCHGRFWPRDEHNLLDHDQLQKERPADVVGFYASISSTVPRIYELAKFYKTSGVKTVAGGKHVEALIEEALDHDIDVVVLREGEITIKELLSAWEKNQDLSEIRGIAFLKDGSMYKTEKRPLIHDFDMLPLPDFNLMRYAKIKMYPITRTRGCNFNCEFCTVKDKARSASPENMMKQIRYLVETRGARKFFEASDHFASNREEAIEFCKLLTEYQRKYNIKLKITVQVRITDARYPALLEAMRQANINNVCIGYESPIDEELIAMRKGYLSKDLVNWTNTFHKYGFFIHGMFIFGYPRKPDASHKVIPLTEKAKYFREFIKKSKIDTLQVLLTIPLPGTELRKRLLQENRIFTTEQLGWEYYDGQYPLFMPDDGAEPEEMQQIVGDLMYRFYHFSNFWKIVKNILINFPMIVFTSAFTIIVGRVRYIISAFNIWHRKYFRNYALRFGGYFIVKNWFKNFRKDPFLKKLNIAKAELKESKHEP</sequence>
<dbReference type="InterPro" id="IPR058240">
    <property type="entry name" value="rSAM_sf"/>
</dbReference>
<dbReference type="PANTHER" id="PTHR43409">
    <property type="entry name" value="ANAEROBIC MAGNESIUM-PROTOPORPHYRIN IX MONOMETHYL ESTER CYCLASE-RELATED"/>
    <property type="match status" value="1"/>
</dbReference>
<keyword evidence="8" id="KW-0812">Transmembrane</keyword>
<evidence type="ECO:0000256" key="6">
    <source>
        <dbReference type="ARBA" id="ARBA00023004"/>
    </source>
</evidence>
<dbReference type="Gene3D" id="3.80.30.20">
    <property type="entry name" value="tm_1862 like domain"/>
    <property type="match status" value="1"/>
</dbReference>
<dbReference type="Pfam" id="PF02310">
    <property type="entry name" value="B12-binding"/>
    <property type="match status" value="1"/>
</dbReference>
<dbReference type="Pfam" id="PF04055">
    <property type="entry name" value="Radical_SAM"/>
    <property type="match status" value="1"/>
</dbReference>
<dbReference type="PROSITE" id="PS51332">
    <property type="entry name" value="B12_BINDING"/>
    <property type="match status" value="1"/>
</dbReference>
<feature type="domain" description="B12-binding" evidence="9">
    <location>
        <begin position="9"/>
        <end position="156"/>
    </location>
</feature>
<evidence type="ECO:0000256" key="8">
    <source>
        <dbReference type="SAM" id="Phobius"/>
    </source>
</evidence>
<name>A0A975GLI8_9BACT</name>
<dbReference type="SMART" id="SM00729">
    <property type="entry name" value="Elp3"/>
    <property type="match status" value="1"/>
</dbReference>
<proteinExistence type="predicted"/>
<dbReference type="EMBL" id="CP061800">
    <property type="protein sequence ID" value="QTA85812.1"/>
    <property type="molecule type" value="Genomic_DNA"/>
</dbReference>
<keyword evidence="4" id="KW-0949">S-adenosyl-L-methionine</keyword>
<dbReference type="KEGG" id="dmm:dnm_018270"/>
<dbReference type="PANTHER" id="PTHR43409:SF7">
    <property type="entry name" value="BLL1977 PROTEIN"/>
    <property type="match status" value="1"/>
</dbReference>
<dbReference type="PROSITE" id="PS51918">
    <property type="entry name" value="RADICAL_SAM"/>
    <property type="match status" value="1"/>
</dbReference>
<dbReference type="SFLD" id="SFLDS00029">
    <property type="entry name" value="Radical_SAM"/>
    <property type="match status" value="1"/>
</dbReference>
<keyword evidence="8" id="KW-0472">Membrane</keyword>
<keyword evidence="8" id="KW-1133">Transmembrane helix</keyword>
<organism evidence="11 12">
    <name type="scientific">Desulfonema magnum</name>
    <dbReference type="NCBI Taxonomy" id="45655"/>
    <lineage>
        <taxon>Bacteria</taxon>
        <taxon>Pseudomonadati</taxon>
        <taxon>Thermodesulfobacteriota</taxon>
        <taxon>Desulfobacteria</taxon>
        <taxon>Desulfobacterales</taxon>
        <taxon>Desulfococcaceae</taxon>
        <taxon>Desulfonema</taxon>
    </lineage>
</organism>
<keyword evidence="3" id="KW-0808">Transferase</keyword>
<evidence type="ECO:0000259" key="10">
    <source>
        <dbReference type="PROSITE" id="PS51918"/>
    </source>
</evidence>
<dbReference type="InterPro" id="IPR051198">
    <property type="entry name" value="BchE-like"/>
</dbReference>
<keyword evidence="6" id="KW-0408">Iron</keyword>
<keyword evidence="12" id="KW-1185">Reference proteome</keyword>
<dbReference type="InterPro" id="IPR034466">
    <property type="entry name" value="Methyltransferase_Class_B"/>
</dbReference>
<evidence type="ECO:0000256" key="3">
    <source>
        <dbReference type="ARBA" id="ARBA00022679"/>
    </source>
</evidence>
<accession>A0A975GLI8</accession>
<dbReference type="GO" id="GO:0003824">
    <property type="term" value="F:catalytic activity"/>
    <property type="evidence" value="ECO:0007669"/>
    <property type="project" value="InterPro"/>
</dbReference>
<evidence type="ECO:0000313" key="12">
    <source>
        <dbReference type="Proteomes" id="UP000663722"/>
    </source>
</evidence>
<dbReference type="RefSeq" id="WP_207681712.1">
    <property type="nucleotide sequence ID" value="NZ_CP061800.1"/>
</dbReference>
<dbReference type="GO" id="GO:0031419">
    <property type="term" value="F:cobalamin binding"/>
    <property type="evidence" value="ECO:0007669"/>
    <property type="project" value="InterPro"/>
</dbReference>
<evidence type="ECO:0000256" key="4">
    <source>
        <dbReference type="ARBA" id="ARBA00022691"/>
    </source>
</evidence>
<dbReference type="SFLD" id="SFLDG01082">
    <property type="entry name" value="B12-binding_domain_containing"/>
    <property type="match status" value="1"/>
</dbReference>
<protein>
    <submittedName>
        <fullName evidence="11">Cobalamin-binding radical SAM domain-containing protein</fullName>
    </submittedName>
</protein>
<gene>
    <name evidence="11" type="ORF">dnm_018270</name>
</gene>
<evidence type="ECO:0000313" key="11">
    <source>
        <dbReference type="EMBL" id="QTA85812.1"/>
    </source>
</evidence>
<feature type="transmembrane region" description="Helical" evidence="8">
    <location>
        <begin position="459"/>
        <end position="481"/>
    </location>
</feature>
<evidence type="ECO:0000256" key="1">
    <source>
        <dbReference type="ARBA" id="ARBA00001966"/>
    </source>
</evidence>
<evidence type="ECO:0000256" key="2">
    <source>
        <dbReference type="ARBA" id="ARBA00022603"/>
    </source>
</evidence>
<reference evidence="11" key="1">
    <citation type="journal article" date="2021" name="Microb. Physiol.">
        <title>Proteogenomic Insights into the Physiology of Marine, Sulfate-Reducing, Filamentous Desulfonema limicola and Desulfonema magnum.</title>
        <authorList>
            <person name="Schnaars V."/>
            <person name="Wohlbrand L."/>
            <person name="Scheve S."/>
            <person name="Hinrichs C."/>
            <person name="Reinhardt R."/>
            <person name="Rabus R."/>
        </authorList>
    </citation>
    <scope>NUCLEOTIDE SEQUENCE</scope>
    <source>
        <strain evidence="11">4be13</strain>
    </source>
</reference>
<dbReference type="CDD" id="cd02068">
    <property type="entry name" value="radical_SAM_B12_BD"/>
    <property type="match status" value="1"/>
</dbReference>
<dbReference type="CDD" id="cd01335">
    <property type="entry name" value="Radical_SAM"/>
    <property type="match status" value="1"/>
</dbReference>
<feature type="domain" description="Radical SAM core" evidence="10">
    <location>
        <begin position="192"/>
        <end position="427"/>
    </location>
</feature>
<dbReference type="InterPro" id="IPR006158">
    <property type="entry name" value="Cobalamin-bd"/>
</dbReference>
<comment type="cofactor">
    <cofactor evidence="1">
        <name>[4Fe-4S] cluster</name>
        <dbReference type="ChEBI" id="CHEBI:49883"/>
    </cofactor>
</comment>
<dbReference type="Proteomes" id="UP000663722">
    <property type="component" value="Chromosome"/>
</dbReference>
<keyword evidence="2" id="KW-0489">Methyltransferase</keyword>
<evidence type="ECO:0000256" key="7">
    <source>
        <dbReference type="ARBA" id="ARBA00023014"/>
    </source>
</evidence>
<dbReference type="GO" id="GO:0046872">
    <property type="term" value="F:metal ion binding"/>
    <property type="evidence" value="ECO:0007669"/>
    <property type="project" value="UniProtKB-KW"/>
</dbReference>
<keyword evidence="7" id="KW-0411">Iron-sulfur</keyword>
<dbReference type="GO" id="GO:0051539">
    <property type="term" value="F:4 iron, 4 sulfur cluster binding"/>
    <property type="evidence" value="ECO:0007669"/>
    <property type="project" value="UniProtKB-KW"/>
</dbReference>
<evidence type="ECO:0000259" key="9">
    <source>
        <dbReference type="PROSITE" id="PS51332"/>
    </source>
</evidence>
<dbReference type="Gene3D" id="3.40.50.280">
    <property type="entry name" value="Cobalamin-binding domain"/>
    <property type="match status" value="1"/>
</dbReference>
<dbReference type="InterPro" id="IPR007197">
    <property type="entry name" value="rSAM"/>
</dbReference>